<keyword evidence="12" id="KW-1185">Reference proteome</keyword>
<dbReference type="GO" id="GO:0005886">
    <property type="term" value="C:plasma membrane"/>
    <property type="evidence" value="ECO:0007669"/>
    <property type="project" value="UniProtKB-SubCell"/>
</dbReference>
<keyword evidence="3" id="KW-1003">Cell membrane</keyword>
<gene>
    <name evidence="11" type="ORF">HD596_004066</name>
</gene>
<evidence type="ECO:0000256" key="7">
    <source>
        <dbReference type="ARBA" id="ARBA00022840"/>
    </source>
</evidence>
<keyword evidence="4 10" id="KW-0812">Transmembrane</keyword>
<evidence type="ECO:0000256" key="6">
    <source>
        <dbReference type="ARBA" id="ARBA00022801"/>
    </source>
</evidence>
<dbReference type="InterPro" id="IPR042485">
    <property type="entry name" value="T7SS_EccB_R3"/>
</dbReference>
<keyword evidence="5" id="KW-0547">Nucleotide-binding</keyword>
<keyword evidence="6" id="KW-0378">Hydrolase</keyword>
<feature type="transmembrane region" description="Helical" evidence="10">
    <location>
        <begin position="39"/>
        <end position="61"/>
    </location>
</feature>
<evidence type="ECO:0000313" key="12">
    <source>
        <dbReference type="Proteomes" id="UP000579153"/>
    </source>
</evidence>
<dbReference type="Proteomes" id="UP000579153">
    <property type="component" value="Unassembled WGS sequence"/>
</dbReference>
<accession>A0A7W9LB41</accession>
<evidence type="ECO:0000313" key="11">
    <source>
        <dbReference type="EMBL" id="MBB5777310.1"/>
    </source>
</evidence>
<evidence type="ECO:0000256" key="8">
    <source>
        <dbReference type="ARBA" id="ARBA00022989"/>
    </source>
</evidence>
<dbReference type="AlphaFoldDB" id="A0A7W9LB41"/>
<name>A0A7W9LB41_9ACTN</name>
<keyword evidence="7" id="KW-0067">ATP-binding</keyword>
<dbReference type="NCBIfam" id="TIGR03919">
    <property type="entry name" value="T7SS_EccB"/>
    <property type="match status" value="1"/>
</dbReference>
<dbReference type="Gene3D" id="2.40.50.910">
    <property type="entry name" value="Type VII secretion system EccB, repeat 3 domain"/>
    <property type="match status" value="1"/>
</dbReference>
<comment type="similarity">
    <text evidence="2">Belongs to the EccB family.</text>
</comment>
<keyword evidence="8 10" id="KW-1133">Transmembrane helix</keyword>
<organism evidence="11 12">
    <name type="scientific">Nonomuraea jabiensis</name>
    <dbReference type="NCBI Taxonomy" id="882448"/>
    <lineage>
        <taxon>Bacteria</taxon>
        <taxon>Bacillati</taxon>
        <taxon>Actinomycetota</taxon>
        <taxon>Actinomycetes</taxon>
        <taxon>Streptosporangiales</taxon>
        <taxon>Streptosporangiaceae</taxon>
        <taxon>Nonomuraea</taxon>
    </lineage>
</organism>
<keyword evidence="9 10" id="KW-0472">Membrane</keyword>
<dbReference type="GO" id="GO:0005576">
    <property type="term" value="C:extracellular region"/>
    <property type="evidence" value="ECO:0007669"/>
    <property type="project" value="TreeGrafter"/>
</dbReference>
<evidence type="ECO:0000256" key="1">
    <source>
        <dbReference type="ARBA" id="ARBA00004162"/>
    </source>
</evidence>
<comment type="subcellular location">
    <subcellularLocation>
        <location evidence="1">Cell membrane</location>
        <topology evidence="1">Single-pass membrane protein</topology>
    </subcellularLocation>
</comment>
<evidence type="ECO:0000256" key="2">
    <source>
        <dbReference type="ARBA" id="ARBA00008149"/>
    </source>
</evidence>
<evidence type="ECO:0000256" key="5">
    <source>
        <dbReference type="ARBA" id="ARBA00022741"/>
    </source>
</evidence>
<dbReference type="InterPro" id="IPR007795">
    <property type="entry name" value="T7SS_EccB"/>
</dbReference>
<dbReference type="Gene3D" id="3.30.2390.20">
    <property type="entry name" value="Type VII secretion system EccB, repeat 1 domain"/>
    <property type="match status" value="1"/>
</dbReference>
<reference evidence="11 12" key="1">
    <citation type="submission" date="2020-08" db="EMBL/GenBank/DDBJ databases">
        <title>Sequencing the genomes of 1000 actinobacteria strains.</title>
        <authorList>
            <person name="Klenk H.-P."/>
        </authorList>
    </citation>
    <scope>NUCLEOTIDE SEQUENCE [LARGE SCALE GENOMIC DNA]</scope>
    <source>
        <strain evidence="11 12">DSM 45507</strain>
    </source>
</reference>
<evidence type="ECO:0000256" key="9">
    <source>
        <dbReference type="ARBA" id="ARBA00023136"/>
    </source>
</evidence>
<dbReference type="Pfam" id="PF05108">
    <property type="entry name" value="T7SS_ESX1_EccB"/>
    <property type="match status" value="1"/>
</dbReference>
<sequence length="471" mass="49440">MQTKKDLYQAHRLMQQRLGMALLQAEPDVPESPMRRQNVATFGGILIGVLVMAVFGIWGLVRPGNATKLTDPGQLLVEEESGAKFIYSQQQRRLLPVANYVSARLVLDAGEITTRSVSAASLAGYARGPLIGISGAPDSLPDRKKLVKAPWSVCVVEGPDNTGGRKPYTTLVGGTDLGGRPMGGDAMVVSDGQQNWVIWGNRRMRVNEHGVRALNAQPRKVPAAWLNALPVGHDFKGPNVANLGRKVRANGKVTAVVGQVFVVPAMPGTAARWYVLLNDGLAPISPVQARLLLEDPNIKKAYGNRVAREIQIDAASANASPSRQNVLDPTLPTTMPKAINVSGSTPLCSVYPNTVAGSVVAKVTVGSRVPIPTPSSSGVQDRFDQVLLPPGSAVVAGVLPGEGQLGAVAGTLALISDQGVRYPVPSADVLAKLGYDAADIAPVPTNIMHAIPQGPALDPAAAMVPLTVGSR</sequence>
<dbReference type="EMBL" id="JACHMB010000001">
    <property type="protein sequence ID" value="MBB5777310.1"/>
    <property type="molecule type" value="Genomic_DNA"/>
</dbReference>
<dbReference type="InterPro" id="IPR044857">
    <property type="entry name" value="T7SS_EccB_R1"/>
</dbReference>
<dbReference type="GO" id="GO:0005524">
    <property type="term" value="F:ATP binding"/>
    <property type="evidence" value="ECO:0007669"/>
    <property type="project" value="UniProtKB-KW"/>
</dbReference>
<proteinExistence type="inferred from homology"/>
<dbReference type="PANTHER" id="PTHR40765">
    <property type="entry name" value="ESX-2 SECRETION SYSTEM ATPASE ECCB2"/>
    <property type="match status" value="1"/>
</dbReference>
<dbReference type="RefSeq" id="WP_185070894.1">
    <property type="nucleotide sequence ID" value="NZ_JACHMB010000001.1"/>
</dbReference>
<protein>
    <submittedName>
        <fullName evidence="11">Type VII secretion protein EccB</fullName>
    </submittedName>
</protein>
<comment type="caution">
    <text evidence="11">The sequence shown here is derived from an EMBL/GenBank/DDBJ whole genome shotgun (WGS) entry which is preliminary data.</text>
</comment>
<evidence type="ECO:0000256" key="3">
    <source>
        <dbReference type="ARBA" id="ARBA00022475"/>
    </source>
</evidence>
<evidence type="ECO:0000256" key="4">
    <source>
        <dbReference type="ARBA" id="ARBA00022692"/>
    </source>
</evidence>
<dbReference type="GO" id="GO:0016787">
    <property type="term" value="F:hydrolase activity"/>
    <property type="evidence" value="ECO:0007669"/>
    <property type="project" value="UniProtKB-KW"/>
</dbReference>
<evidence type="ECO:0000256" key="10">
    <source>
        <dbReference type="SAM" id="Phobius"/>
    </source>
</evidence>
<dbReference type="PANTHER" id="PTHR40765:SF2">
    <property type="entry name" value="ESX-2 SECRETION SYSTEM ATPASE ECCB2"/>
    <property type="match status" value="1"/>
</dbReference>